<organism evidence="18 19">
    <name type="scientific">Dreissena polymorpha</name>
    <name type="common">Zebra mussel</name>
    <name type="synonym">Mytilus polymorpha</name>
    <dbReference type="NCBI Taxonomy" id="45954"/>
    <lineage>
        <taxon>Eukaryota</taxon>
        <taxon>Metazoa</taxon>
        <taxon>Spiralia</taxon>
        <taxon>Lophotrochozoa</taxon>
        <taxon>Mollusca</taxon>
        <taxon>Bivalvia</taxon>
        <taxon>Autobranchia</taxon>
        <taxon>Heteroconchia</taxon>
        <taxon>Euheterodonta</taxon>
        <taxon>Imparidentia</taxon>
        <taxon>Neoheterodontei</taxon>
        <taxon>Myida</taxon>
        <taxon>Dreissenoidea</taxon>
        <taxon>Dreissenidae</taxon>
        <taxon>Dreissena</taxon>
    </lineage>
</organism>
<evidence type="ECO:0000256" key="14">
    <source>
        <dbReference type="ARBA" id="ARBA00034099"/>
    </source>
</evidence>
<dbReference type="GO" id="GO:0045211">
    <property type="term" value="C:postsynaptic membrane"/>
    <property type="evidence" value="ECO:0007669"/>
    <property type="project" value="InterPro"/>
</dbReference>
<keyword evidence="3" id="KW-1003">Cell membrane</keyword>
<dbReference type="SUPFAM" id="SSF63712">
    <property type="entry name" value="Nicotinic receptor ligand binding domain-like"/>
    <property type="match status" value="1"/>
</dbReference>
<evidence type="ECO:0000256" key="5">
    <source>
        <dbReference type="ARBA" id="ARBA00022989"/>
    </source>
</evidence>
<keyword evidence="10" id="KW-0675">Receptor</keyword>
<dbReference type="FunFam" id="2.70.170.10:FF:000016">
    <property type="entry name" value="Nicotinic acetylcholine receptor subunit"/>
    <property type="match status" value="1"/>
</dbReference>
<evidence type="ECO:0000256" key="8">
    <source>
        <dbReference type="ARBA" id="ARBA00023136"/>
    </source>
</evidence>
<evidence type="ECO:0000259" key="16">
    <source>
        <dbReference type="Pfam" id="PF02931"/>
    </source>
</evidence>
<feature type="transmembrane region" description="Helical" evidence="15">
    <location>
        <begin position="450"/>
        <end position="468"/>
    </location>
</feature>
<keyword evidence="11" id="KW-0325">Glycoprotein</keyword>
<dbReference type="PRINTS" id="PR00254">
    <property type="entry name" value="NICOTINICR"/>
</dbReference>
<dbReference type="SUPFAM" id="SSF90112">
    <property type="entry name" value="Neurotransmitter-gated ion-channel transmembrane pore"/>
    <property type="match status" value="1"/>
</dbReference>
<sequence>MDCSVLVILILQVCAVLCDENEYRLVRDLFVAYDKRVRPAVHWSQSVNTTYGVALAQIIDVDEKNQIITTNCWLNQNWLDPKLRWEPHKYGNITVIGVPFTDVWRPDVVLYNNADSTSTLTSVSSNVIIKYDGNVTWLSMSIFRSSCTIDVKYFPYDVQNCTMRFASWSFGIDQLNILSHSDEGDISNYVPSSEWALVQYRPRRQLEKFSCCPDLVPFMKYDIVIKRRPLFYLFNMVMPCVLITLVALLGFYMPPESGEKVSMGITTLLSIVVFLMIVSESLPPTSDVVPLIGLYYGVTIAIVSSATAMTVLTVNIYHKGTRGIEVPVTVKRLFFGLVARILCIKLDLPSPPYSGLTRIPSHDHCVYERSSDTDMGTQNGGLHARFPASVVPPDGGPRTCSTDAHEQQLVRVLRKVYQTIERNEIRISEQDRRDVIRQEWQQLALVIDRLMLIIFIFATVTVTLVVMVPQEYDKD</sequence>
<keyword evidence="7 15" id="KW-0406">Ion transport</keyword>
<comment type="similarity">
    <text evidence="1">Belongs to the ligand-gated ion channel (TC 1.A.9) family. Acetylcholine receptor (TC 1.A.9.1) subfamily.</text>
</comment>
<dbReference type="NCBIfam" id="TIGR00860">
    <property type="entry name" value="LIC"/>
    <property type="match status" value="1"/>
</dbReference>
<feature type="transmembrane region" description="Helical" evidence="15">
    <location>
        <begin position="230"/>
        <end position="252"/>
    </location>
</feature>
<dbReference type="Gene3D" id="1.20.58.390">
    <property type="entry name" value="Neurotransmitter-gated ion-channel transmembrane domain"/>
    <property type="match status" value="2"/>
</dbReference>
<evidence type="ECO:0000256" key="2">
    <source>
        <dbReference type="ARBA" id="ARBA00022448"/>
    </source>
</evidence>
<dbReference type="AlphaFoldDB" id="A0A9D4DTC5"/>
<evidence type="ECO:0000256" key="9">
    <source>
        <dbReference type="ARBA" id="ARBA00023157"/>
    </source>
</evidence>
<feature type="chain" id="PRO_5039750125" evidence="15">
    <location>
        <begin position="19"/>
        <end position="475"/>
    </location>
</feature>
<evidence type="ECO:0000313" key="19">
    <source>
        <dbReference type="Proteomes" id="UP000828390"/>
    </source>
</evidence>
<evidence type="ECO:0000259" key="17">
    <source>
        <dbReference type="Pfam" id="PF02932"/>
    </source>
</evidence>
<dbReference type="InterPro" id="IPR006201">
    <property type="entry name" value="Neur_channel"/>
</dbReference>
<feature type="transmembrane region" description="Helical" evidence="15">
    <location>
        <begin position="264"/>
        <end position="282"/>
    </location>
</feature>
<name>A0A9D4DTC5_DREPO</name>
<protein>
    <submittedName>
        <fullName evidence="18">Uncharacterized protein</fullName>
    </submittedName>
</protein>
<evidence type="ECO:0000256" key="13">
    <source>
        <dbReference type="ARBA" id="ARBA00023303"/>
    </source>
</evidence>
<keyword evidence="13 15" id="KW-0407">Ion channel</keyword>
<dbReference type="InterPro" id="IPR038050">
    <property type="entry name" value="Neuro_actylchol_rec"/>
</dbReference>
<keyword evidence="9" id="KW-1015">Disulfide bond</keyword>
<gene>
    <name evidence="18" type="ORF">DPMN_189744</name>
</gene>
<evidence type="ECO:0000256" key="7">
    <source>
        <dbReference type="ARBA" id="ARBA00023065"/>
    </source>
</evidence>
<keyword evidence="6" id="KW-0770">Synapse</keyword>
<dbReference type="InterPro" id="IPR036719">
    <property type="entry name" value="Neuro-gated_channel_TM_sf"/>
</dbReference>
<dbReference type="Pfam" id="PF02931">
    <property type="entry name" value="Neur_chan_LBD"/>
    <property type="match status" value="1"/>
</dbReference>
<dbReference type="PANTHER" id="PTHR18945">
    <property type="entry name" value="NEUROTRANSMITTER GATED ION CHANNEL"/>
    <property type="match status" value="1"/>
</dbReference>
<dbReference type="EMBL" id="JAIWYP010000010">
    <property type="protein sequence ID" value="KAH3755061.1"/>
    <property type="molecule type" value="Genomic_DNA"/>
</dbReference>
<keyword evidence="4 15" id="KW-0812">Transmembrane</keyword>
<dbReference type="PRINTS" id="PR00252">
    <property type="entry name" value="NRIONCHANNEL"/>
</dbReference>
<keyword evidence="2 15" id="KW-0813">Transport</keyword>
<proteinExistence type="inferred from homology"/>
<comment type="subcellular location">
    <subcellularLocation>
        <location evidence="14">Synaptic cell membrane</location>
        <topology evidence="14">Multi-pass membrane protein</topology>
    </subcellularLocation>
</comment>
<feature type="domain" description="Neurotransmitter-gated ion-channel transmembrane" evidence="17">
    <location>
        <begin position="236"/>
        <end position="466"/>
    </location>
</feature>
<dbReference type="CDD" id="cd19051">
    <property type="entry name" value="LGIC_TM_cation"/>
    <property type="match status" value="1"/>
</dbReference>
<dbReference type="InterPro" id="IPR036734">
    <property type="entry name" value="Neur_chan_lig-bd_sf"/>
</dbReference>
<dbReference type="Gene3D" id="2.70.170.10">
    <property type="entry name" value="Neurotransmitter-gated ion-channel ligand-binding domain"/>
    <property type="match status" value="1"/>
</dbReference>
<accession>A0A9D4DTC5</accession>
<evidence type="ECO:0000256" key="1">
    <source>
        <dbReference type="ARBA" id="ARBA00009237"/>
    </source>
</evidence>
<dbReference type="CDD" id="cd18997">
    <property type="entry name" value="LGIC_ECD_nAChR"/>
    <property type="match status" value="1"/>
</dbReference>
<feature type="signal peptide" evidence="15">
    <location>
        <begin position="1"/>
        <end position="18"/>
    </location>
</feature>
<dbReference type="GO" id="GO:0004888">
    <property type="term" value="F:transmembrane signaling receptor activity"/>
    <property type="evidence" value="ECO:0007669"/>
    <property type="project" value="InterPro"/>
</dbReference>
<dbReference type="GO" id="GO:0022848">
    <property type="term" value="F:acetylcholine-gated monoatomic cation-selective channel activity"/>
    <property type="evidence" value="ECO:0007669"/>
    <property type="project" value="InterPro"/>
</dbReference>
<dbReference type="PROSITE" id="PS00236">
    <property type="entry name" value="NEUROTR_ION_CHANNEL"/>
    <property type="match status" value="1"/>
</dbReference>
<evidence type="ECO:0000256" key="11">
    <source>
        <dbReference type="ARBA" id="ARBA00023180"/>
    </source>
</evidence>
<reference evidence="18" key="2">
    <citation type="submission" date="2020-11" db="EMBL/GenBank/DDBJ databases">
        <authorList>
            <person name="McCartney M.A."/>
            <person name="Auch B."/>
            <person name="Kono T."/>
            <person name="Mallez S."/>
            <person name="Becker A."/>
            <person name="Gohl D.M."/>
            <person name="Silverstein K.A.T."/>
            <person name="Koren S."/>
            <person name="Bechman K.B."/>
            <person name="Herman A."/>
            <person name="Abrahante J.E."/>
            <person name="Garbe J."/>
        </authorList>
    </citation>
    <scope>NUCLEOTIDE SEQUENCE</scope>
    <source>
        <strain evidence="18">Duluth1</strain>
        <tissue evidence="18">Whole animal</tissue>
    </source>
</reference>
<feature type="transmembrane region" description="Helical" evidence="15">
    <location>
        <begin position="294"/>
        <end position="317"/>
    </location>
</feature>
<keyword evidence="8 15" id="KW-0472">Membrane</keyword>
<comment type="caution">
    <text evidence="18">The sequence shown here is derived from an EMBL/GenBank/DDBJ whole genome shotgun (WGS) entry which is preliminary data.</text>
</comment>
<dbReference type="InterPro" id="IPR006202">
    <property type="entry name" value="Neur_chan_lig-bd"/>
</dbReference>
<dbReference type="Proteomes" id="UP000828390">
    <property type="component" value="Unassembled WGS sequence"/>
</dbReference>
<keyword evidence="15" id="KW-0732">Signal</keyword>
<evidence type="ECO:0000256" key="3">
    <source>
        <dbReference type="ARBA" id="ARBA00022475"/>
    </source>
</evidence>
<evidence type="ECO:0000256" key="4">
    <source>
        <dbReference type="ARBA" id="ARBA00022692"/>
    </source>
</evidence>
<evidence type="ECO:0000256" key="6">
    <source>
        <dbReference type="ARBA" id="ARBA00023018"/>
    </source>
</evidence>
<evidence type="ECO:0000256" key="15">
    <source>
        <dbReference type="RuleBase" id="RU000687"/>
    </source>
</evidence>
<keyword evidence="19" id="KW-1185">Reference proteome</keyword>
<keyword evidence="5 15" id="KW-1133">Transmembrane helix</keyword>
<evidence type="ECO:0000313" key="18">
    <source>
        <dbReference type="EMBL" id="KAH3755061.1"/>
    </source>
</evidence>
<dbReference type="InterPro" id="IPR002394">
    <property type="entry name" value="Nicotinic_acetylcholine_rcpt"/>
</dbReference>
<dbReference type="Pfam" id="PF02932">
    <property type="entry name" value="Neur_chan_memb"/>
    <property type="match status" value="1"/>
</dbReference>
<evidence type="ECO:0000256" key="12">
    <source>
        <dbReference type="ARBA" id="ARBA00023286"/>
    </source>
</evidence>
<dbReference type="InterPro" id="IPR018000">
    <property type="entry name" value="Neurotransmitter_ion_chnl_CS"/>
</dbReference>
<keyword evidence="12" id="KW-1071">Ligand-gated ion channel</keyword>
<dbReference type="FunFam" id="1.20.58.390:FF:000073">
    <property type="entry name" value="Neuronal acetylcholine receptor subunit alpha-9-II"/>
    <property type="match status" value="1"/>
</dbReference>
<feature type="domain" description="Neurotransmitter-gated ion-channel ligand-binding" evidence="16">
    <location>
        <begin position="22"/>
        <end position="229"/>
    </location>
</feature>
<reference evidence="18" key="1">
    <citation type="journal article" date="2019" name="bioRxiv">
        <title>The Genome of the Zebra Mussel, Dreissena polymorpha: A Resource for Invasive Species Research.</title>
        <authorList>
            <person name="McCartney M.A."/>
            <person name="Auch B."/>
            <person name="Kono T."/>
            <person name="Mallez S."/>
            <person name="Zhang Y."/>
            <person name="Obille A."/>
            <person name="Becker A."/>
            <person name="Abrahante J.E."/>
            <person name="Garbe J."/>
            <person name="Badalamenti J.P."/>
            <person name="Herman A."/>
            <person name="Mangelson H."/>
            <person name="Liachko I."/>
            <person name="Sullivan S."/>
            <person name="Sone E.D."/>
            <person name="Koren S."/>
            <person name="Silverstein K.A.T."/>
            <person name="Beckman K.B."/>
            <person name="Gohl D.M."/>
        </authorList>
    </citation>
    <scope>NUCLEOTIDE SEQUENCE</scope>
    <source>
        <strain evidence="18">Duluth1</strain>
        <tissue evidence="18">Whole animal</tissue>
    </source>
</reference>
<evidence type="ECO:0000256" key="10">
    <source>
        <dbReference type="ARBA" id="ARBA00023170"/>
    </source>
</evidence>
<dbReference type="InterPro" id="IPR006029">
    <property type="entry name" value="Neurotrans-gated_channel_TM"/>
</dbReference>